<evidence type="ECO:0000259" key="1">
    <source>
        <dbReference type="Pfam" id="PF03364"/>
    </source>
</evidence>
<comment type="caution">
    <text evidence="2">The sequence shown here is derived from an EMBL/GenBank/DDBJ whole genome shotgun (WGS) entry which is preliminary data.</text>
</comment>
<protein>
    <recommendedName>
        <fullName evidence="1">Coenzyme Q-binding protein COQ10 START domain-containing protein</fullName>
    </recommendedName>
</protein>
<dbReference type="PANTHER" id="PTHR34060:SF1">
    <property type="entry name" value="POLYKETIDE CYCLASE _ DEHYDRASE AND LIPID TRANSPORT PROTEIN"/>
    <property type="match status" value="1"/>
</dbReference>
<gene>
    <name evidence="2" type="ORF">ACHAXA_009408</name>
</gene>
<dbReference type="InterPro" id="IPR005031">
    <property type="entry name" value="COQ10_START"/>
</dbReference>
<reference evidence="2 3" key="1">
    <citation type="submission" date="2024-10" db="EMBL/GenBank/DDBJ databases">
        <title>Updated reference genomes for cyclostephanoid diatoms.</title>
        <authorList>
            <person name="Roberts W.R."/>
            <person name="Alverson A.J."/>
        </authorList>
    </citation>
    <scope>NUCLEOTIDE SEQUENCE [LARGE SCALE GENOMIC DNA]</scope>
    <source>
        <strain evidence="2 3">AJA228-03</strain>
    </source>
</reference>
<sequence length="416" mass="46786">MIYSFGQKKFTHINHDGRTRNLFVIPRALRSSLLLLYAVLSPSLSANAFAPPSRILTRRCPLGANFFGRSRTLSFASNSHLVVSIQNEVNGNINRRRNSTGKRLSEKIKSTSNAYSQYYKEGVLVGIERTSTNSRRISGEIIMDLPISAIWNILTDYDNLSVHVPNLTKSSVINVNGVKSGERPRVYQRGAQRIFGFEFGADVTLDMTENIHHSNCYSVDFECVDSQFFSQFDGSWILEEYSKSRTMVRYIVDVRPKGPVPVAALEWRIKEDVPINILAVSKSAQAIAAKDYLFPAEQEPLVLISDSQLAQQKLRESLTQQPITFPLQQQTRHLDATFNLLKRTAKAFLPSPVITKAKQAMAAGEIIWQVRTPAKQVAAPATSHFSISLSQSQINGIDNFDVDWYLDETMAMYLDD</sequence>
<feature type="domain" description="Coenzyme Q-binding protein COQ10 START" evidence="1">
    <location>
        <begin position="144"/>
        <end position="274"/>
    </location>
</feature>
<organism evidence="2 3">
    <name type="scientific">Cyclostephanos tholiformis</name>
    <dbReference type="NCBI Taxonomy" id="382380"/>
    <lineage>
        <taxon>Eukaryota</taxon>
        <taxon>Sar</taxon>
        <taxon>Stramenopiles</taxon>
        <taxon>Ochrophyta</taxon>
        <taxon>Bacillariophyta</taxon>
        <taxon>Coscinodiscophyceae</taxon>
        <taxon>Thalassiosirophycidae</taxon>
        <taxon>Stephanodiscales</taxon>
        <taxon>Stephanodiscaceae</taxon>
        <taxon>Cyclostephanos</taxon>
    </lineage>
</organism>
<dbReference type="SUPFAM" id="SSF55961">
    <property type="entry name" value="Bet v1-like"/>
    <property type="match status" value="1"/>
</dbReference>
<proteinExistence type="predicted"/>
<evidence type="ECO:0000313" key="2">
    <source>
        <dbReference type="EMBL" id="KAL3809714.1"/>
    </source>
</evidence>
<dbReference type="AlphaFoldDB" id="A0ABD3RAE4"/>
<name>A0ABD3RAE4_9STRA</name>
<dbReference type="Pfam" id="PF03364">
    <property type="entry name" value="Polyketide_cyc"/>
    <property type="match status" value="1"/>
</dbReference>
<keyword evidence="3" id="KW-1185">Reference proteome</keyword>
<dbReference type="Proteomes" id="UP001530377">
    <property type="component" value="Unassembled WGS sequence"/>
</dbReference>
<dbReference type="InterPro" id="IPR023393">
    <property type="entry name" value="START-like_dom_sf"/>
</dbReference>
<evidence type="ECO:0000313" key="3">
    <source>
        <dbReference type="Proteomes" id="UP001530377"/>
    </source>
</evidence>
<dbReference type="EMBL" id="JALLPB020000385">
    <property type="protein sequence ID" value="KAL3809714.1"/>
    <property type="molecule type" value="Genomic_DNA"/>
</dbReference>
<accession>A0ABD3RAE4</accession>
<dbReference type="Gene3D" id="3.30.530.20">
    <property type="match status" value="1"/>
</dbReference>
<dbReference type="PANTHER" id="PTHR34060">
    <property type="entry name" value="POLYKETIDE CYCLASE / DEHYDRASE AND LIPID TRANSPORT PROTEIN"/>
    <property type="match status" value="1"/>
</dbReference>